<name>A0A2T5H9R5_9RHOB</name>
<evidence type="ECO:0000259" key="2">
    <source>
        <dbReference type="Pfam" id="PF01458"/>
    </source>
</evidence>
<keyword evidence="4" id="KW-1185">Reference proteome</keyword>
<dbReference type="PANTHER" id="PTHR30508:SF1">
    <property type="entry name" value="UPF0051 PROTEIN ABCI8, CHLOROPLASTIC-RELATED"/>
    <property type="match status" value="1"/>
</dbReference>
<comment type="similarity">
    <text evidence="1">Belongs to the iron-sulfur cluster assembly SufBD family.</text>
</comment>
<dbReference type="GO" id="GO:0016226">
    <property type="term" value="P:iron-sulfur cluster assembly"/>
    <property type="evidence" value="ECO:0007669"/>
    <property type="project" value="InterPro"/>
</dbReference>
<feature type="domain" description="SUF system FeS cluster assembly SufBD core" evidence="2">
    <location>
        <begin position="118"/>
        <end position="343"/>
    </location>
</feature>
<proteinExistence type="inferred from homology"/>
<evidence type="ECO:0000256" key="1">
    <source>
        <dbReference type="ARBA" id="ARBA00043967"/>
    </source>
</evidence>
<dbReference type="EMBL" id="QAOH01000015">
    <property type="protein sequence ID" value="PTQ68321.1"/>
    <property type="molecule type" value="Genomic_DNA"/>
</dbReference>
<sequence>MNIQITQSPLSDAEKTTLSKVGYVAESERAATVVIADQEVRHISINDDQVEILPIAEALKKYVWVQELYFGLIDVNEAEEVQHLARSADTPVGHFIRVKAGAKLEQPIQSFCLLETPQVRQVLHNITVIEEGAQASVISGSSVADGVHTGQHTCLCETYLRERARCESLSIEQWAKDVDVMSYDRADVAKSAHCSSNKVMVSPVRNHCSRTSTTVGEDATAKDQSIVFAPQGTTRMMEGEIHLRGERAHAESLTRMVTAGGTIGNNAMLVGEADDTEGFLGCDGLKLTSDGEILSVPALRALSEKSQLSHEASVGMVSEEKLAYLESLGLTEDSANELIVQGFLNLKEQEMPAPVRETVKDMISAAKSGSM</sequence>
<dbReference type="InterPro" id="IPR055346">
    <property type="entry name" value="Fe-S_cluster_assembly_SufBD"/>
</dbReference>
<evidence type="ECO:0000313" key="3">
    <source>
        <dbReference type="EMBL" id="PTQ68321.1"/>
    </source>
</evidence>
<accession>A0A2T5H9R5</accession>
<comment type="caution">
    <text evidence="3">The sequence shown here is derived from an EMBL/GenBank/DDBJ whole genome shotgun (WGS) entry which is preliminary data.</text>
</comment>
<dbReference type="InterPro" id="IPR037284">
    <property type="entry name" value="SUF_FeS_clus_asmbl_SufBD_sf"/>
</dbReference>
<evidence type="ECO:0000313" key="4">
    <source>
        <dbReference type="Proteomes" id="UP000244077"/>
    </source>
</evidence>
<dbReference type="PANTHER" id="PTHR30508">
    <property type="entry name" value="FES CLUSTER ASSEMBLY PROTEIN SUF"/>
    <property type="match status" value="1"/>
</dbReference>
<protein>
    <submittedName>
        <fullName evidence="3">Fe-S cluster assembly scaffold protein SufB</fullName>
    </submittedName>
</protein>
<dbReference type="Pfam" id="PF01458">
    <property type="entry name" value="SUFBD_core"/>
    <property type="match status" value="1"/>
</dbReference>
<organism evidence="3 4">
    <name type="scientific">Celeribacter persicus</name>
    <dbReference type="NCBI Taxonomy" id="1651082"/>
    <lineage>
        <taxon>Bacteria</taxon>
        <taxon>Pseudomonadati</taxon>
        <taxon>Pseudomonadota</taxon>
        <taxon>Alphaproteobacteria</taxon>
        <taxon>Rhodobacterales</taxon>
        <taxon>Roseobacteraceae</taxon>
        <taxon>Celeribacter</taxon>
    </lineage>
</organism>
<dbReference type="InterPro" id="IPR000825">
    <property type="entry name" value="SUF_FeS_clus_asmbl_SufBD_core"/>
</dbReference>
<dbReference type="RefSeq" id="WP_107817589.1">
    <property type="nucleotide sequence ID" value="NZ_QAOH01000015.1"/>
</dbReference>
<dbReference type="OrthoDB" id="9803529at2"/>
<gene>
    <name evidence="3" type="ORF">C8N42_11533</name>
</gene>
<dbReference type="SUPFAM" id="SSF101960">
    <property type="entry name" value="Stabilizer of iron transporter SufD"/>
    <property type="match status" value="1"/>
</dbReference>
<dbReference type="AlphaFoldDB" id="A0A2T5H9R5"/>
<reference evidence="3 4" key="1">
    <citation type="submission" date="2018-04" db="EMBL/GenBank/DDBJ databases">
        <title>Genomic Encyclopedia of Archaeal and Bacterial Type Strains, Phase II (KMG-II): from individual species to whole genera.</title>
        <authorList>
            <person name="Goeker M."/>
        </authorList>
    </citation>
    <scope>NUCLEOTIDE SEQUENCE [LARGE SCALE GENOMIC DNA]</scope>
    <source>
        <strain evidence="3 4">DSM 100434</strain>
    </source>
</reference>
<dbReference type="Proteomes" id="UP000244077">
    <property type="component" value="Unassembled WGS sequence"/>
</dbReference>